<dbReference type="RefSeq" id="WP_068664355.1">
    <property type="nucleotide sequence ID" value="NZ_LYPB01000064.1"/>
</dbReference>
<dbReference type="STRING" id="1850517.A8708_03930"/>
<protein>
    <submittedName>
        <fullName evidence="1">Nucleotide pyrophosphatase</fullName>
    </submittedName>
</protein>
<dbReference type="GO" id="GO:0016787">
    <property type="term" value="F:hydrolase activity"/>
    <property type="evidence" value="ECO:0007669"/>
    <property type="project" value="UniProtKB-ARBA"/>
</dbReference>
<dbReference type="PANTHER" id="PTHR10151:SF120">
    <property type="entry name" value="BIS(5'-ADENOSYL)-TRIPHOSPHATASE"/>
    <property type="match status" value="1"/>
</dbReference>
<dbReference type="Proteomes" id="UP000078454">
    <property type="component" value="Unassembled WGS sequence"/>
</dbReference>
<dbReference type="InterPro" id="IPR017850">
    <property type="entry name" value="Alkaline_phosphatase_core_sf"/>
</dbReference>
<comment type="caution">
    <text evidence="1">The sequence shown here is derived from an EMBL/GenBank/DDBJ whole genome shotgun (WGS) entry which is preliminary data.</text>
</comment>
<dbReference type="PANTHER" id="PTHR10151">
    <property type="entry name" value="ECTONUCLEOTIDE PYROPHOSPHATASE/PHOSPHODIESTERASE"/>
    <property type="match status" value="1"/>
</dbReference>
<gene>
    <name evidence="1" type="ORF">A8708_03930</name>
</gene>
<dbReference type="EMBL" id="LYPB01000064">
    <property type="protein sequence ID" value="OAS18531.1"/>
    <property type="molecule type" value="Genomic_DNA"/>
</dbReference>
<accession>A0A198ABV4</accession>
<evidence type="ECO:0000313" key="2">
    <source>
        <dbReference type="Proteomes" id="UP000078454"/>
    </source>
</evidence>
<proteinExistence type="predicted"/>
<dbReference type="OrthoDB" id="1956004at2"/>
<dbReference type="Gene3D" id="3.40.720.10">
    <property type="entry name" value="Alkaline Phosphatase, subunit A"/>
    <property type="match status" value="1"/>
</dbReference>
<organism evidence="1 2">
    <name type="scientific">Paenibacillus oryzisoli</name>
    <dbReference type="NCBI Taxonomy" id="1850517"/>
    <lineage>
        <taxon>Bacteria</taxon>
        <taxon>Bacillati</taxon>
        <taxon>Bacillota</taxon>
        <taxon>Bacilli</taxon>
        <taxon>Bacillales</taxon>
        <taxon>Paenibacillaceae</taxon>
        <taxon>Paenibacillus</taxon>
    </lineage>
</organism>
<dbReference type="Pfam" id="PF01663">
    <property type="entry name" value="Phosphodiest"/>
    <property type="match status" value="1"/>
</dbReference>
<keyword evidence="2" id="KW-1185">Reference proteome</keyword>
<dbReference type="AlphaFoldDB" id="A0A198ABV4"/>
<reference evidence="1 2" key="1">
    <citation type="submission" date="2016-05" db="EMBL/GenBank/DDBJ databases">
        <title>Paenibacillus sp. 1ZS3-15 nov., isolated from the rhizosphere soil.</title>
        <authorList>
            <person name="Zhang X.X."/>
            <person name="Zhang J."/>
        </authorList>
    </citation>
    <scope>NUCLEOTIDE SEQUENCE [LARGE SCALE GENOMIC DNA]</scope>
    <source>
        <strain evidence="1 2">1ZS3-15</strain>
    </source>
</reference>
<dbReference type="InterPro" id="IPR002591">
    <property type="entry name" value="Phosphodiest/P_Trfase"/>
</dbReference>
<name>A0A198ABV4_9BACL</name>
<sequence length="277" mass="30075">MNTYNRVIIIGWDGAGNFVRDAHTPNLDRLFQLGASTLEAQTASPTISAECWGTLLHGVDPVKHGLTNTRAEVETFPDDSPYPSIFRVAREAYPLAKLAAFSAWKPINDGIIEPSIGVHTVSMPDDELAQAIAAYIRENPDFKLLYVQLDLPDAAGHKFGYNMPEQHRVIEESDQHTGIMLEALQQADLLKDSLIIAVTDHGGGGESAYNHGSDHPLDKTIFWSCTGPGIAPGTKLDNVHIVDTATVVAYALGLEAPASWEGKLPEGLFSKGLFPNY</sequence>
<dbReference type="SUPFAM" id="SSF53649">
    <property type="entry name" value="Alkaline phosphatase-like"/>
    <property type="match status" value="1"/>
</dbReference>
<evidence type="ECO:0000313" key="1">
    <source>
        <dbReference type="EMBL" id="OAS18531.1"/>
    </source>
</evidence>